<keyword evidence="3" id="KW-1185">Reference proteome</keyword>
<proteinExistence type="predicted"/>
<feature type="domain" description="2EXR" evidence="1">
    <location>
        <begin position="32"/>
        <end position="114"/>
    </location>
</feature>
<reference evidence="2 3" key="1">
    <citation type="submission" date="2023-01" db="EMBL/GenBank/DDBJ databases">
        <title>Analysis of 21 Apiospora genomes using comparative genomics revels a genus with tremendous synthesis potential of carbohydrate active enzymes and secondary metabolites.</title>
        <authorList>
            <person name="Sorensen T."/>
        </authorList>
    </citation>
    <scope>NUCLEOTIDE SEQUENCE [LARGE SCALE GENOMIC DNA]</scope>
    <source>
        <strain evidence="2 3">CBS 33761</strain>
    </source>
</reference>
<accession>A0ABR1SKM3</accession>
<dbReference type="PANTHER" id="PTHR35910">
    <property type="entry name" value="2EXR DOMAIN-CONTAINING PROTEIN"/>
    <property type="match status" value="1"/>
</dbReference>
<dbReference type="PANTHER" id="PTHR35910:SF1">
    <property type="entry name" value="2EXR DOMAIN-CONTAINING PROTEIN"/>
    <property type="match status" value="1"/>
</dbReference>
<organism evidence="2 3">
    <name type="scientific">Apiospora rasikravindrae</name>
    <dbReference type="NCBI Taxonomy" id="990691"/>
    <lineage>
        <taxon>Eukaryota</taxon>
        <taxon>Fungi</taxon>
        <taxon>Dikarya</taxon>
        <taxon>Ascomycota</taxon>
        <taxon>Pezizomycotina</taxon>
        <taxon>Sordariomycetes</taxon>
        <taxon>Xylariomycetidae</taxon>
        <taxon>Amphisphaeriales</taxon>
        <taxon>Apiosporaceae</taxon>
        <taxon>Apiospora</taxon>
    </lineage>
</organism>
<dbReference type="Pfam" id="PF20150">
    <property type="entry name" value="2EXR"/>
    <property type="match status" value="1"/>
</dbReference>
<sequence length="237" mass="27942">MSLHIDASNDPTSTQPLQITPSTEVLSTMRQFHPFSRLPPELRQLIWSLSIEDQDISIESTLYSSRLHYKPPALLQACSESRSYSLRRHYISAFFDRRPHRPPYRWVNFEVDAIHLYDHVALPTYPMEQVRIKTLIIEDGTHRVFRDFHCPVLKRMPALRNVTVFASLSRDDRLYYHVRNGCWWVPWAPVFESLYHDEEEGPASFRLRVVAPKICVHNTERPGISRWTRIEALTRMT</sequence>
<gene>
    <name evidence="2" type="ORF">PG993_009245</name>
</gene>
<comment type="caution">
    <text evidence="2">The sequence shown here is derived from an EMBL/GenBank/DDBJ whole genome shotgun (WGS) entry which is preliminary data.</text>
</comment>
<dbReference type="Proteomes" id="UP001444661">
    <property type="component" value="Unassembled WGS sequence"/>
</dbReference>
<protein>
    <recommendedName>
        <fullName evidence="1">2EXR domain-containing protein</fullName>
    </recommendedName>
</protein>
<evidence type="ECO:0000313" key="3">
    <source>
        <dbReference type="Proteomes" id="UP001444661"/>
    </source>
</evidence>
<dbReference type="EMBL" id="JAQQWK010000009">
    <property type="protein sequence ID" value="KAK8034250.1"/>
    <property type="molecule type" value="Genomic_DNA"/>
</dbReference>
<name>A0ABR1SKM3_9PEZI</name>
<evidence type="ECO:0000313" key="2">
    <source>
        <dbReference type="EMBL" id="KAK8034250.1"/>
    </source>
</evidence>
<dbReference type="InterPro" id="IPR045518">
    <property type="entry name" value="2EXR"/>
</dbReference>
<evidence type="ECO:0000259" key="1">
    <source>
        <dbReference type="Pfam" id="PF20150"/>
    </source>
</evidence>